<evidence type="ECO:0000256" key="1">
    <source>
        <dbReference type="SAM" id="MobiDB-lite"/>
    </source>
</evidence>
<dbReference type="EMBL" id="KZ559507">
    <property type="protein sequence ID" value="PLN85084.1"/>
    <property type="molecule type" value="Genomic_DNA"/>
</dbReference>
<accession>A0A2J5I5L1</accession>
<dbReference type="Proteomes" id="UP000235023">
    <property type="component" value="Unassembled WGS sequence"/>
</dbReference>
<feature type="region of interest" description="Disordered" evidence="1">
    <location>
        <begin position="134"/>
        <end position="159"/>
    </location>
</feature>
<evidence type="ECO:0000313" key="3">
    <source>
        <dbReference type="Proteomes" id="UP000235023"/>
    </source>
</evidence>
<reference evidence="3" key="1">
    <citation type="submission" date="2017-12" db="EMBL/GenBank/DDBJ databases">
        <authorList>
            <consortium name="DOE Joint Genome Institute"/>
            <person name="Mondo S.J."/>
            <person name="Kjaerbolling I."/>
            <person name="Vesth T.C."/>
            <person name="Frisvad J.C."/>
            <person name="Nybo J.L."/>
            <person name="Theobald S."/>
            <person name="Kuo A."/>
            <person name="Bowyer P."/>
            <person name="Matsuda Y."/>
            <person name="Lyhne E.K."/>
            <person name="Kogle M.E."/>
            <person name="Clum A."/>
            <person name="Lipzen A."/>
            <person name="Salamov A."/>
            <person name="Ngan C.Y."/>
            <person name="Daum C."/>
            <person name="Chiniquy J."/>
            <person name="Barry K."/>
            <person name="LaButti K."/>
            <person name="Haridas S."/>
            <person name="Simmons B.A."/>
            <person name="Magnuson J.K."/>
            <person name="Mortensen U.H."/>
            <person name="Larsen T.O."/>
            <person name="Grigoriev I.V."/>
            <person name="Baker S.E."/>
            <person name="Andersen M.R."/>
            <person name="Nordberg H.P."/>
            <person name="Cantor M.N."/>
            <person name="Hua S.X."/>
        </authorList>
    </citation>
    <scope>NUCLEOTIDE SEQUENCE [LARGE SCALE GENOMIC DNA]</scope>
    <source>
        <strain evidence="3">IBT 19404</strain>
    </source>
</reference>
<protein>
    <submittedName>
        <fullName evidence="2">Uncharacterized protein</fullName>
    </submittedName>
</protein>
<name>A0A2J5I5L1_9EURO</name>
<dbReference type="AlphaFoldDB" id="A0A2J5I5L1"/>
<sequence length="159" mass="17577">MDRVLRSRTDPSIVISVLIDFISCSSIDLVEVNPPPAPRTSTEDWRGSVDWPRCLAALLPPPFSLSLSLSFSSSHLLHPSLSHPVFIPRSIPIHRSLVFSVRTVGVYLSTVYPVAFGSRQPRLHGSRFPQVRSIDPVDRGRIPTDQNSDCAAPAPAMRR</sequence>
<proteinExistence type="predicted"/>
<gene>
    <name evidence="2" type="ORF">BDW42DRAFT_18857</name>
</gene>
<evidence type="ECO:0000313" key="2">
    <source>
        <dbReference type="EMBL" id="PLN85084.1"/>
    </source>
</evidence>
<organism evidence="2 3">
    <name type="scientific">Aspergillus taichungensis</name>
    <dbReference type="NCBI Taxonomy" id="482145"/>
    <lineage>
        <taxon>Eukaryota</taxon>
        <taxon>Fungi</taxon>
        <taxon>Dikarya</taxon>
        <taxon>Ascomycota</taxon>
        <taxon>Pezizomycotina</taxon>
        <taxon>Eurotiomycetes</taxon>
        <taxon>Eurotiomycetidae</taxon>
        <taxon>Eurotiales</taxon>
        <taxon>Aspergillaceae</taxon>
        <taxon>Aspergillus</taxon>
        <taxon>Aspergillus subgen. Circumdati</taxon>
    </lineage>
</organism>
<keyword evidence="3" id="KW-1185">Reference proteome</keyword>